<proteinExistence type="predicted"/>
<feature type="transmembrane region" description="Helical" evidence="1">
    <location>
        <begin position="150"/>
        <end position="172"/>
    </location>
</feature>
<feature type="transmembrane region" description="Helical" evidence="1">
    <location>
        <begin position="44"/>
        <end position="62"/>
    </location>
</feature>
<keyword evidence="1" id="KW-0472">Membrane</keyword>
<organism evidence="2 3">
    <name type="scientific">Wickerhamiella sorbophila</name>
    <dbReference type="NCBI Taxonomy" id="45607"/>
    <lineage>
        <taxon>Eukaryota</taxon>
        <taxon>Fungi</taxon>
        <taxon>Dikarya</taxon>
        <taxon>Ascomycota</taxon>
        <taxon>Saccharomycotina</taxon>
        <taxon>Dipodascomycetes</taxon>
        <taxon>Dipodascales</taxon>
        <taxon>Trichomonascaceae</taxon>
        <taxon>Wickerhamiella</taxon>
    </lineage>
</organism>
<sequence length="259" mass="29137">MQLVELAGEVVALFASAAVGFPYLLSLEHTFRLQRPSGVPNLQWHLWTGCFFLLSVYFNFHPKPIHNHHHHLVTDMVKFPNVLMYSLPLITLLVFVCRIYDLYLENMPKDAAWKTKLSTVGLWIVPSVVIAAVSTIGAWMLIHSPFRRSLILYGLGGLGIVGSVMFAIACLTQFTRSSKDVQSSSVLLHHLPFLVQLLGLMCLNVVLVLNFVNPDWIGVIQFGIMFLANLAFVVSRLIVRSRGYAPVIEDETEIDEFEV</sequence>
<evidence type="ECO:0000313" key="3">
    <source>
        <dbReference type="Proteomes" id="UP000238350"/>
    </source>
</evidence>
<protein>
    <submittedName>
        <fullName evidence="2">Uncharacterized protein</fullName>
    </submittedName>
</protein>
<feature type="transmembrane region" description="Helical" evidence="1">
    <location>
        <begin position="120"/>
        <end position="144"/>
    </location>
</feature>
<feature type="transmembrane region" description="Helical" evidence="1">
    <location>
        <begin position="82"/>
        <end position="100"/>
    </location>
</feature>
<dbReference type="Proteomes" id="UP000238350">
    <property type="component" value="Unassembled WGS sequence"/>
</dbReference>
<keyword evidence="1" id="KW-0812">Transmembrane</keyword>
<dbReference type="AlphaFoldDB" id="A0A2T0FLI9"/>
<evidence type="ECO:0000313" key="2">
    <source>
        <dbReference type="EMBL" id="PRT55849.1"/>
    </source>
</evidence>
<gene>
    <name evidence="2" type="ORF">B9G98_03469</name>
</gene>
<comment type="caution">
    <text evidence="2">The sequence shown here is derived from an EMBL/GenBank/DDBJ whole genome shotgun (WGS) entry which is preliminary data.</text>
</comment>
<keyword evidence="1" id="KW-1133">Transmembrane helix</keyword>
<name>A0A2T0FLI9_9ASCO</name>
<evidence type="ECO:0000256" key="1">
    <source>
        <dbReference type="SAM" id="Phobius"/>
    </source>
</evidence>
<feature type="transmembrane region" description="Helical" evidence="1">
    <location>
        <begin position="193"/>
        <end position="212"/>
    </location>
</feature>
<dbReference type="EMBL" id="NDIQ01000022">
    <property type="protein sequence ID" value="PRT55849.1"/>
    <property type="molecule type" value="Genomic_DNA"/>
</dbReference>
<keyword evidence="3" id="KW-1185">Reference proteome</keyword>
<reference evidence="2 3" key="1">
    <citation type="submission" date="2017-04" db="EMBL/GenBank/DDBJ databases">
        <title>Genome sequencing of [Candida] sorbophila.</title>
        <authorList>
            <person name="Ahn J.O."/>
        </authorList>
    </citation>
    <scope>NUCLEOTIDE SEQUENCE [LARGE SCALE GENOMIC DNA]</scope>
    <source>
        <strain evidence="2 3">DS02</strain>
    </source>
</reference>
<feature type="transmembrane region" description="Helical" evidence="1">
    <location>
        <begin position="6"/>
        <end position="24"/>
    </location>
</feature>
<feature type="transmembrane region" description="Helical" evidence="1">
    <location>
        <begin position="218"/>
        <end position="239"/>
    </location>
</feature>
<dbReference type="GeneID" id="36517217"/>
<dbReference type="RefSeq" id="XP_024665794.1">
    <property type="nucleotide sequence ID" value="XM_024810026.1"/>
</dbReference>
<accession>A0A2T0FLI9</accession>